<sequence>MGASSSRETQLANERAYIHSLGDRYPLSDAELRKWCWCHERLCSSAVPPVASTSLHSIISLLSIWSAVYGDYNPYSRHTSSSNTARNPLTCRVNAANQLLEAITNVEKYIFPAGFTSRIERCALGLSLKSKSNSKGFQSTDYDPIRSSISLTSIEEMTAFEESYYSIASSVNEYVSSGKKSSYDNRTQSQSLECFLDGISASCGRRGSRSSLSKIFAIASSCDESIEASNLLFQPGRSAKAEASMIIHTAYCLALAASYLKGVAAQIRNGGEVSVQEFIPREDPKNRQAMVDSLISSAKNRQDEEGLGGNFGFVCPSSTATNGADSVAGEYETVISLEEFLEWAETEVPMMGSALPTFLHVLFAFFSPAGLDDDKDPSFPPGVTPLWIPHLTIDRTSLSMYSSPSSTFFPAPASSSFDLFALSCTSLTLASGRWHRLFSSEANGLSSNRLMHSILGYGGPTIILIRSKDTSDEGNCISGVFGAYTFTPWTQESPQFYGDSDCFLFRLGPDPMAIYRPKGGGEDGMDTFGMNKAVNLESSRNYMYFNSEARSKGYDGLSHGIGFGGTCELPRLFIDEVLDACRAAPEDMTYGKGPLLSGLKDFSATSHFEVEAMEAWGVGTSQLVEEALLARDGQRQDALKKIRTAMKGAKGQFLEDFQSGLAGNKLYQHREQIQGREGDCNIDRVNEEKI</sequence>
<dbReference type="AlphaFoldDB" id="A0ABD3MCC9"/>
<proteinExistence type="inferred from homology"/>
<evidence type="ECO:0000256" key="3">
    <source>
        <dbReference type="ARBA" id="ARBA00023128"/>
    </source>
</evidence>
<comment type="caution">
    <text evidence="6">The sequence shown here is derived from an EMBL/GenBank/DDBJ whole genome shotgun (WGS) entry which is preliminary data.</text>
</comment>
<keyword evidence="7" id="KW-1185">Reference proteome</keyword>
<gene>
    <name evidence="6" type="ORF">ACHAW5_005967</name>
</gene>
<protein>
    <recommendedName>
        <fullName evidence="4">Oxidation resistance protein 1</fullName>
    </recommendedName>
</protein>
<dbReference type="InterPro" id="IPR006571">
    <property type="entry name" value="TLDc_dom"/>
</dbReference>
<evidence type="ECO:0000313" key="6">
    <source>
        <dbReference type="EMBL" id="KAL3761716.1"/>
    </source>
</evidence>
<dbReference type="PROSITE" id="PS51886">
    <property type="entry name" value="TLDC"/>
    <property type="match status" value="1"/>
</dbReference>
<evidence type="ECO:0000313" key="7">
    <source>
        <dbReference type="Proteomes" id="UP001530315"/>
    </source>
</evidence>
<dbReference type="PANTHER" id="PTHR23354">
    <property type="entry name" value="NUCLEOLAR PROTEIN 7/ESTROGEN RECEPTOR COACTIVATOR-RELATED"/>
    <property type="match status" value="1"/>
</dbReference>
<dbReference type="GO" id="GO:0005739">
    <property type="term" value="C:mitochondrion"/>
    <property type="evidence" value="ECO:0007669"/>
    <property type="project" value="UniProtKB-SubCell"/>
</dbReference>
<keyword evidence="3" id="KW-0496">Mitochondrion</keyword>
<comment type="subcellular location">
    <subcellularLocation>
        <location evidence="1">Mitochondrion</location>
    </subcellularLocation>
</comment>
<evidence type="ECO:0000256" key="2">
    <source>
        <dbReference type="ARBA" id="ARBA00009540"/>
    </source>
</evidence>
<name>A0ABD3MCC9_9STRA</name>
<dbReference type="SMART" id="SM00584">
    <property type="entry name" value="TLDc"/>
    <property type="match status" value="1"/>
</dbReference>
<evidence type="ECO:0000256" key="4">
    <source>
        <dbReference type="ARBA" id="ARBA00040604"/>
    </source>
</evidence>
<dbReference type="EMBL" id="JALLAZ020001845">
    <property type="protein sequence ID" value="KAL3761716.1"/>
    <property type="molecule type" value="Genomic_DNA"/>
</dbReference>
<reference evidence="6 7" key="1">
    <citation type="submission" date="2024-10" db="EMBL/GenBank/DDBJ databases">
        <title>Updated reference genomes for cyclostephanoid diatoms.</title>
        <authorList>
            <person name="Roberts W.R."/>
            <person name="Alverson A.J."/>
        </authorList>
    </citation>
    <scope>NUCLEOTIDE SEQUENCE [LARGE SCALE GENOMIC DNA]</scope>
    <source>
        <strain evidence="6 7">AJA276-08</strain>
    </source>
</reference>
<dbReference type="Pfam" id="PF07534">
    <property type="entry name" value="TLD"/>
    <property type="match status" value="1"/>
</dbReference>
<evidence type="ECO:0000259" key="5">
    <source>
        <dbReference type="PROSITE" id="PS51886"/>
    </source>
</evidence>
<comment type="similarity">
    <text evidence="2">Belongs to the OXR1 family.</text>
</comment>
<dbReference type="PANTHER" id="PTHR23354:SF62">
    <property type="entry name" value="MUSTARD, ISOFORM V"/>
    <property type="match status" value="1"/>
</dbReference>
<dbReference type="Proteomes" id="UP001530315">
    <property type="component" value="Unassembled WGS sequence"/>
</dbReference>
<feature type="domain" description="TLDc" evidence="5">
    <location>
        <begin position="407"/>
        <end position="619"/>
    </location>
</feature>
<evidence type="ECO:0000256" key="1">
    <source>
        <dbReference type="ARBA" id="ARBA00004173"/>
    </source>
</evidence>
<accession>A0ABD3MCC9</accession>
<organism evidence="6 7">
    <name type="scientific">Stephanodiscus triporus</name>
    <dbReference type="NCBI Taxonomy" id="2934178"/>
    <lineage>
        <taxon>Eukaryota</taxon>
        <taxon>Sar</taxon>
        <taxon>Stramenopiles</taxon>
        <taxon>Ochrophyta</taxon>
        <taxon>Bacillariophyta</taxon>
        <taxon>Coscinodiscophyceae</taxon>
        <taxon>Thalassiosirophycidae</taxon>
        <taxon>Stephanodiscales</taxon>
        <taxon>Stephanodiscaceae</taxon>
        <taxon>Stephanodiscus</taxon>
    </lineage>
</organism>